<feature type="transmembrane region" description="Helical" evidence="5">
    <location>
        <begin position="269"/>
        <end position="290"/>
    </location>
</feature>
<keyword evidence="7" id="KW-1185">Reference proteome</keyword>
<dbReference type="AlphaFoldDB" id="A0A1I7XE62"/>
<evidence type="ECO:0000256" key="2">
    <source>
        <dbReference type="ARBA" id="ARBA00022692"/>
    </source>
</evidence>
<name>A0A1I7XE62_HETBA</name>
<keyword evidence="2 5" id="KW-0812">Transmembrane</keyword>
<dbReference type="FunFam" id="1.20.1740.10:FF:000052">
    <property type="entry name" value="Lysine histidine transporter-like 3"/>
    <property type="match status" value="1"/>
</dbReference>
<feature type="transmembrane region" description="Helical" evidence="5">
    <location>
        <begin position="223"/>
        <end position="242"/>
    </location>
</feature>
<reference evidence="8" key="1">
    <citation type="submission" date="2016-11" db="UniProtKB">
        <authorList>
            <consortium name="WormBaseParasite"/>
        </authorList>
    </citation>
    <scope>IDENTIFICATION</scope>
</reference>
<keyword evidence="4 5" id="KW-0472">Membrane</keyword>
<evidence type="ECO:0000313" key="8">
    <source>
        <dbReference type="WBParaSite" id="Hba_16003"/>
    </source>
</evidence>
<evidence type="ECO:0000259" key="6">
    <source>
        <dbReference type="Pfam" id="PF01490"/>
    </source>
</evidence>
<organism evidence="7 8">
    <name type="scientific">Heterorhabditis bacteriophora</name>
    <name type="common">Entomopathogenic nematode worm</name>
    <dbReference type="NCBI Taxonomy" id="37862"/>
    <lineage>
        <taxon>Eukaryota</taxon>
        <taxon>Metazoa</taxon>
        <taxon>Ecdysozoa</taxon>
        <taxon>Nematoda</taxon>
        <taxon>Chromadorea</taxon>
        <taxon>Rhabditida</taxon>
        <taxon>Rhabditina</taxon>
        <taxon>Rhabditomorpha</taxon>
        <taxon>Strongyloidea</taxon>
        <taxon>Heterorhabditidae</taxon>
        <taxon>Heterorhabditis</taxon>
    </lineage>
</organism>
<evidence type="ECO:0000256" key="4">
    <source>
        <dbReference type="ARBA" id="ARBA00023136"/>
    </source>
</evidence>
<dbReference type="Proteomes" id="UP000095283">
    <property type="component" value="Unplaced"/>
</dbReference>
<feature type="domain" description="Amino acid transporter transmembrane" evidence="6">
    <location>
        <begin position="28"/>
        <end position="401"/>
    </location>
</feature>
<accession>A0A1I7XE62</accession>
<evidence type="ECO:0000256" key="3">
    <source>
        <dbReference type="ARBA" id="ARBA00022989"/>
    </source>
</evidence>
<keyword evidence="3 5" id="KW-1133">Transmembrane helix</keyword>
<feature type="transmembrane region" description="Helical" evidence="5">
    <location>
        <begin position="150"/>
        <end position="173"/>
    </location>
</feature>
<feature type="transmembrane region" description="Helical" evidence="5">
    <location>
        <begin position="375"/>
        <end position="396"/>
    </location>
</feature>
<comment type="subcellular location">
    <subcellularLocation>
        <location evidence="1">Membrane</location>
        <topology evidence="1">Multi-pass membrane protein</topology>
    </subcellularLocation>
</comment>
<feature type="transmembrane region" description="Helical" evidence="5">
    <location>
        <begin position="117"/>
        <end position="138"/>
    </location>
</feature>
<feature type="transmembrane region" description="Helical" evidence="5">
    <location>
        <begin position="60"/>
        <end position="81"/>
    </location>
</feature>
<dbReference type="PANTHER" id="PTHR22950">
    <property type="entry name" value="AMINO ACID TRANSPORTER"/>
    <property type="match status" value="1"/>
</dbReference>
<evidence type="ECO:0000256" key="5">
    <source>
        <dbReference type="SAM" id="Phobius"/>
    </source>
</evidence>
<feature type="transmembrane region" description="Helical" evidence="5">
    <location>
        <begin position="311"/>
        <end position="331"/>
    </location>
</feature>
<dbReference type="Pfam" id="PF01490">
    <property type="entry name" value="Aa_trans"/>
    <property type="match status" value="1"/>
</dbReference>
<dbReference type="WBParaSite" id="Hba_16003">
    <property type="protein sequence ID" value="Hba_16003"/>
    <property type="gene ID" value="Hba_16003"/>
</dbReference>
<dbReference type="GO" id="GO:0015179">
    <property type="term" value="F:L-amino acid transmembrane transporter activity"/>
    <property type="evidence" value="ECO:0007669"/>
    <property type="project" value="TreeGrafter"/>
</dbReference>
<dbReference type="PANTHER" id="PTHR22950:SF703">
    <property type="entry name" value="AMINO ACID TRANSPORTER TRANSMEMBRANE DOMAIN-CONTAINING PROTEIN"/>
    <property type="match status" value="1"/>
</dbReference>
<evidence type="ECO:0000256" key="1">
    <source>
        <dbReference type="ARBA" id="ARBA00004141"/>
    </source>
</evidence>
<dbReference type="InterPro" id="IPR013057">
    <property type="entry name" value="AA_transpt_TM"/>
</dbReference>
<feature type="transmembrane region" description="Helical" evidence="5">
    <location>
        <begin position="30"/>
        <end position="54"/>
    </location>
</feature>
<evidence type="ECO:0000313" key="7">
    <source>
        <dbReference type="Proteomes" id="UP000095283"/>
    </source>
</evidence>
<protein>
    <submittedName>
        <fullName evidence="8">Aa_trans domain-containing protein</fullName>
    </submittedName>
</protein>
<sequence length="515" mass="57382">MVFGKNQYKVADATIVKVVKEPMHRNTHGMTWVTAAIFIIGDMMGGGMIALPIALANAGLIPGVILIVLAAIFSGYTGIQLGDNWTMMQKRWPQYKSHCRRPYPEMAYRALGAKAKLLVAFCLCLTQFGIVTVLSLLASKNLSNFLNSFFSVQLNFCFVILIVGLAVWPFVMLKSPMDFCIKIEYHVINASFVDQCKKRKVAHGSLLNDTEKGKTLSFRSYRYYQFSISVNLIILLMSYLNIFSTGGHGAFPTIQHDMTKPFRFNRAVWASYIFILCVYLIVSITAFTVYGNSMADTVIPSLQINWLSQTVNIMITLHVLPTIVIVFSPLAQQFEEWVSVPQHFGWKRIVTRSLILFACVFTAESVPHFGVFLDLVGGSTITLMTMLLPSIFYLFLYASYRKRKDLISTMQLSPDTPDDQVASLSDVWRYTSKPLLLFNITSLIFGFVGGVAASVSAVAQLVGTEIAPPCYVQWITTGLGMTTPTGGSTHCCGPYMNTTVFNVNSYEFCSRPLLS</sequence>
<proteinExistence type="predicted"/>
<feature type="transmembrane region" description="Helical" evidence="5">
    <location>
        <begin position="435"/>
        <end position="459"/>
    </location>
</feature>
<dbReference type="GO" id="GO:0005774">
    <property type="term" value="C:vacuolar membrane"/>
    <property type="evidence" value="ECO:0007669"/>
    <property type="project" value="TreeGrafter"/>
</dbReference>